<name>A0A3Q3INK4_MONAL</name>
<dbReference type="GO" id="GO:0006518">
    <property type="term" value="P:peptide metabolic process"/>
    <property type="evidence" value="ECO:0007669"/>
    <property type="project" value="TreeGrafter"/>
</dbReference>
<protein>
    <recommendedName>
        <fullName evidence="11">Peptidase M14 domain-containing protein</fullName>
    </recommendedName>
</protein>
<dbReference type="PANTHER" id="PTHR11532:SF63">
    <property type="entry name" value="CARBOXYPEPTIDASE Z"/>
    <property type="match status" value="1"/>
</dbReference>
<dbReference type="PROSITE" id="PS00133">
    <property type="entry name" value="CARBOXYPEPT_ZN_2"/>
    <property type="match status" value="1"/>
</dbReference>
<dbReference type="Proteomes" id="UP000261600">
    <property type="component" value="Unplaced"/>
</dbReference>
<keyword evidence="4" id="KW-0645">Protease</keyword>
<reference evidence="12" key="1">
    <citation type="submission" date="2025-08" db="UniProtKB">
        <authorList>
            <consortium name="Ensembl"/>
        </authorList>
    </citation>
    <scope>IDENTIFICATION</scope>
</reference>
<feature type="domain" description="Peptidase M14" evidence="11">
    <location>
        <begin position="43"/>
        <end position="359"/>
    </location>
</feature>
<sequence>MAWPYFLDCDRFFAGDQEGCFDPLEQEMSSLSPEEPSTIIQFTYTSNAQMYSLLKKTAAKCSHISHVYSIGRSTEGRDLMVIEFTNNPGQHELLEPEIKLVGNMHGNEVLGRQLLIYLAQYLCSEYMLENQRIQTIINTTRIHILASMNPDGYELAASEGHLLNGWTNGRTNAQNIDLNRNFPDLTSILYRNRRSRHYRIDHIPIPDAYWFGKVAPETYAVMKWIRSLPFVQSASLHGGELVISYPFDLSRDPIEERMFSPTPDEQVFKQIARIYADTHATMSDNDTERCGASFYRTRGIINGAQWYSFAGGMSDFNYLHTNCLEITVELGCDKFPSEAELYPEWKRNKEALLSFLESVHRGIKGVVKDVDGNGIKGATISVRGIRKDVTTATAKGYSRVSKRVHLPHSMNKAGRVDFVLKKPDIDDHLFPTVDTWDRFDPYNQFERYSEADISEGGIERQEKPWWWNYFSQSGISPPHWLLRNV</sequence>
<dbReference type="SMART" id="SM00631">
    <property type="entry name" value="Zn_pept"/>
    <property type="match status" value="1"/>
</dbReference>
<dbReference type="GO" id="GO:0004181">
    <property type="term" value="F:metallocarboxypeptidase activity"/>
    <property type="evidence" value="ECO:0007669"/>
    <property type="project" value="InterPro"/>
</dbReference>
<dbReference type="InterPro" id="IPR050753">
    <property type="entry name" value="Peptidase_M14_domain"/>
</dbReference>
<keyword evidence="13" id="KW-1185">Reference proteome</keyword>
<keyword evidence="3" id="KW-0121">Carboxypeptidase</keyword>
<comment type="cofactor">
    <cofactor evidence="1">
        <name>Zn(2+)</name>
        <dbReference type="ChEBI" id="CHEBI:29105"/>
    </cofactor>
</comment>
<proteinExistence type="inferred from homology"/>
<evidence type="ECO:0000256" key="10">
    <source>
        <dbReference type="PROSITE-ProRule" id="PRU01379"/>
    </source>
</evidence>
<dbReference type="PANTHER" id="PTHR11532">
    <property type="entry name" value="PROTEASE M14 CARBOXYPEPTIDASE"/>
    <property type="match status" value="1"/>
</dbReference>
<dbReference type="PRINTS" id="PR00765">
    <property type="entry name" value="CRBOXYPTASEA"/>
</dbReference>
<dbReference type="Pfam" id="PF00246">
    <property type="entry name" value="Peptidase_M14"/>
    <property type="match status" value="1"/>
</dbReference>
<accession>A0A3Q3INK4</accession>
<evidence type="ECO:0000256" key="2">
    <source>
        <dbReference type="ARBA" id="ARBA00005988"/>
    </source>
</evidence>
<evidence type="ECO:0000259" key="11">
    <source>
        <dbReference type="PROSITE" id="PS52035"/>
    </source>
</evidence>
<dbReference type="FunFam" id="3.40.630.10:FF:000022">
    <property type="entry name" value="Carboxypeptidase Z"/>
    <property type="match status" value="1"/>
</dbReference>
<evidence type="ECO:0000256" key="8">
    <source>
        <dbReference type="ARBA" id="ARBA00023049"/>
    </source>
</evidence>
<dbReference type="AlphaFoldDB" id="A0A3Q3INK4"/>
<evidence type="ECO:0000256" key="6">
    <source>
        <dbReference type="ARBA" id="ARBA00022801"/>
    </source>
</evidence>
<evidence type="ECO:0000256" key="4">
    <source>
        <dbReference type="ARBA" id="ARBA00022670"/>
    </source>
</evidence>
<keyword evidence="6" id="KW-0378">Hydrolase</keyword>
<dbReference type="GO" id="GO:0008270">
    <property type="term" value="F:zinc ion binding"/>
    <property type="evidence" value="ECO:0007669"/>
    <property type="project" value="InterPro"/>
</dbReference>
<evidence type="ECO:0000313" key="12">
    <source>
        <dbReference type="Ensembl" id="ENSMALP00000001981.1"/>
    </source>
</evidence>
<dbReference type="STRING" id="43700.ENSMALP00000001981"/>
<dbReference type="SUPFAM" id="SSF49464">
    <property type="entry name" value="Carboxypeptidase regulatory domain-like"/>
    <property type="match status" value="1"/>
</dbReference>
<comment type="similarity">
    <text evidence="2 10">Belongs to the peptidase M14 family.</text>
</comment>
<keyword evidence="7" id="KW-0862">Zinc</keyword>
<evidence type="ECO:0000313" key="13">
    <source>
        <dbReference type="Proteomes" id="UP000261600"/>
    </source>
</evidence>
<dbReference type="PROSITE" id="PS52035">
    <property type="entry name" value="PEPTIDASE_M14"/>
    <property type="match status" value="1"/>
</dbReference>
<dbReference type="Gene3D" id="3.40.630.10">
    <property type="entry name" value="Zn peptidases"/>
    <property type="match status" value="1"/>
</dbReference>
<dbReference type="GO" id="GO:0016485">
    <property type="term" value="P:protein processing"/>
    <property type="evidence" value="ECO:0007669"/>
    <property type="project" value="TreeGrafter"/>
</dbReference>
<dbReference type="InterPro" id="IPR008969">
    <property type="entry name" value="CarboxyPept-like_regulatory"/>
</dbReference>
<evidence type="ECO:0000256" key="9">
    <source>
        <dbReference type="ARBA" id="ARBA00023180"/>
    </source>
</evidence>
<dbReference type="SUPFAM" id="SSF53187">
    <property type="entry name" value="Zn-dependent exopeptidases"/>
    <property type="match status" value="1"/>
</dbReference>
<evidence type="ECO:0000256" key="1">
    <source>
        <dbReference type="ARBA" id="ARBA00001947"/>
    </source>
</evidence>
<feature type="active site" description="Proton donor/acceptor" evidence="10">
    <location>
        <position position="329"/>
    </location>
</feature>
<keyword evidence="9" id="KW-0325">Glycoprotein</keyword>
<evidence type="ECO:0000256" key="3">
    <source>
        <dbReference type="ARBA" id="ARBA00022645"/>
    </source>
</evidence>
<reference evidence="12" key="2">
    <citation type="submission" date="2025-09" db="UniProtKB">
        <authorList>
            <consortium name="Ensembl"/>
        </authorList>
    </citation>
    <scope>IDENTIFICATION</scope>
</reference>
<dbReference type="Ensembl" id="ENSMALT00000002035.1">
    <property type="protein sequence ID" value="ENSMALP00000001981.1"/>
    <property type="gene ID" value="ENSMALG00000001455.1"/>
</dbReference>
<evidence type="ECO:0000256" key="7">
    <source>
        <dbReference type="ARBA" id="ARBA00022833"/>
    </source>
</evidence>
<dbReference type="Gene3D" id="2.60.40.1120">
    <property type="entry name" value="Carboxypeptidase-like, regulatory domain"/>
    <property type="match status" value="1"/>
</dbReference>
<dbReference type="InterPro" id="IPR057247">
    <property type="entry name" value="CARBOXYPEPT_ZN_2"/>
</dbReference>
<dbReference type="InterPro" id="IPR000834">
    <property type="entry name" value="Peptidase_M14"/>
</dbReference>
<dbReference type="InterPro" id="IPR057246">
    <property type="entry name" value="CARBOXYPEPT_ZN_1"/>
</dbReference>
<dbReference type="PROSITE" id="PS00132">
    <property type="entry name" value="CARBOXYPEPT_ZN_1"/>
    <property type="match status" value="1"/>
</dbReference>
<dbReference type="CDD" id="cd11308">
    <property type="entry name" value="Peptidase_M14NE-CP-C_like"/>
    <property type="match status" value="1"/>
</dbReference>
<keyword evidence="8" id="KW-0482">Metalloprotease</keyword>
<keyword evidence="5" id="KW-0479">Metal-binding</keyword>
<evidence type="ECO:0000256" key="5">
    <source>
        <dbReference type="ARBA" id="ARBA00022723"/>
    </source>
</evidence>
<dbReference type="GO" id="GO:0005615">
    <property type="term" value="C:extracellular space"/>
    <property type="evidence" value="ECO:0007669"/>
    <property type="project" value="TreeGrafter"/>
</dbReference>
<organism evidence="12 13">
    <name type="scientific">Monopterus albus</name>
    <name type="common">Swamp eel</name>
    <dbReference type="NCBI Taxonomy" id="43700"/>
    <lineage>
        <taxon>Eukaryota</taxon>
        <taxon>Metazoa</taxon>
        <taxon>Chordata</taxon>
        <taxon>Craniata</taxon>
        <taxon>Vertebrata</taxon>
        <taxon>Euteleostomi</taxon>
        <taxon>Actinopterygii</taxon>
        <taxon>Neopterygii</taxon>
        <taxon>Teleostei</taxon>
        <taxon>Neoteleostei</taxon>
        <taxon>Acanthomorphata</taxon>
        <taxon>Anabantaria</taxon>
        <taxon>Synbranchiformes</taxon>
        <taxon>Synbranchidae</taxon>
        <taxon>Monopterus</taxon>
    </lineage>
</organism>